<dbReference type="Proteomes" id="UP000076881">
    <property type="component" value="Unassembled WGS sequence"/>
</dbReference>
<keyword evidence="2" id="KW-0808">Transferase</keyword>
<dbReference type="GO" id="GO:0003964">
    <property type="term" value="F:RNA-directed DNA polymerase activity"/>
    <property type="evidence" value="ECO:0007669"/>
    <property type="project" value="UniProtKB-KW"/>
</dbReference>
<keyword evidence="2" id="KW-0548">Nucleotidyltransferase</keyword>
<sequence length="106" mass="11483">MFLAQRLASVRLEDATAEALELLCGIPQGSPLSPILYLLATAALYELPGATHRYGYADDTAMLFVGDTLDETTAQANATIAAMEEWGRQEGFAFDVKKTEVIHFAS</sequence>
<dbReference type="OrthoDB" id="4842715at2759"/>
<protein>
    <submittedName>
        <fullName evidence="2">Reverse transcriptase</fullName>
    </submittedName>
</protein>
<dbReference type="PANTHER" id="PTHR33481:SF1">
    <property type="entry name" value="ENDONUCLEASE_EXONUCLEASE_PHOSPHATASE DOMAIN-CONTAINING PROTEIN-RELATED"/>
    <property type="match status" value="1"/>
</dbReference>
<dbReference type="STRING" id="1081108.A0A167V9U5"/>
<feature type="domain" description="Reverse transcriptase" evidence="1">
    <location>
        <begin position="1"/>
        <end position="106"/>
    </location>
</feature>
<dbReference type="EMBL" id="AZHF01000017">
    <property type="protein sequence ID" value="OAA62384.1"/>
    <property type="molecule type" value="Genomic_DNA"/>
</dbReference>
<comment type="caution">
    <text evidence="2">The sequence shown here is derived from an EMBL/GenBank/DDBJ whole genome shotgun (WGS) entry which is preliminary data.</text>
</comment>
<dbReference type="Pfam" id="PF00078">
    <property type="entry name" value="RVT_1"/>
    <property type="match status" value="1"/>
</dbReference>
<dbReference type="PROSITE" id="PS50878">
    <property type="entry name" value="RT_POL"/>
    <property type="match status" value="1"/>
</dbReference>
<name>A0A167V9U5_CORDF</name>
<dbReference type="AlphaFoldDB" id="A0A167V9U5"/>
<organism evidence="2 3">
    <name type="scientific">Akanthomyces lecanii RCEF 1005</name>
    <dbReference type="NCBI Taxonomy" id="1081108"/>
    <lineage>
        <taxon>Eukaryota</taxon>
        <taxon>Fungi</taxon>
        <taxon>Dikarya</taxon>
        <taxon>Ascomycota</taxon>
        <taxon>Pezizomycotina</taxon>
        <taxon>Sordariomycetes</taxon>
        <taxon>Hypocreomycetidae</taxon>
        <taxon>Hypocreales</taxon>
        <taxon>Cordycipitaceae</taxon>
        <taxon>Akanthomyces</taxon>
        <taxon>Cordyceps confragosa</taxon>
    </lineage>
</organism>
<keyword evidence="3" id="KW-1185">Reference proteome</keyword>
<keyword evidence="2" id="KW-0695">RNA-directed DNA polymerase</keyword>
<accession>A0A167V9U5</accession>
<evidence type="ECO:0000259" key="1">
    <source>
        <dbReference type="PROSITE" id="PS50878"/>
    </source>
</evidence>
<dbReference type="InterPro" id="IPR000477">
    <property type="entry name" value="RT_dom"/>
</dbReference>
<gene>
    <name evidence="2" type="ORF">LEL_10720</name>
</gene>
<reference evidence="2 3" key="1">
    <citation type="journal article" date="2016" name="Genome Biol. Evol.">
        <title>Divergent and convergent evolution of fungal pathogenicity.</title>
        <authorList>
            <person name="Shang Y."/>
            <person name="Xiao G."/>
            <person name="Zheng P."/>
            <person name="Cen K."/>
            <person name="Zhan S."/>
            <person name="Wang C."/>
        </authorList>
    </citation>
    <scope>NUCLEOTIDE SEQUENCE [LARGE SCALE GENOMIC DNA]</scope>
    <source>
        <strain evidence="2 3">RCEF 1005</strain>
    </source>
</reference>
<dbReference type="PANTHER" id="PTHR33481">
    <property type="entry name" value="REVERSE TRANSCRIPTASE"/>
    <property type="match status" value="1"/>
</dbReference>
<proteinExistence type="predicted"/>
<evidence type="ECO:0000313" key="3">
    <source>
        <dbReference type="Proteomes" id="UP000076881"/>
    </source>
</evidence>
<evidence type="ECO:0000313" key="2">
    <source>
        <dbReference type="EMBL" id="OAA62384.1"/>
    </source>
</evidence>